<sequence length="1103" mass="121997">MGVRTWIESWPVYRQLTGEDPLGRGAAATSARTRGLRPRTETAGKVVKSVCPYCAVGCGQNVYVEDGEVVQIEGDPDSPVSRGRLCPKGSATLQLTTGDSRRHEVLYRRPYGTDWERLDLDTAMDMVAERVIRTRRESWQREHEGLPVNRTLGLATLGGAALDNEENYLIKKLFTALGVVQIENQARICHSSTVAGLGTSFGRGGATTFLQDLQNSDCIVIEGSNFAEAHPVGFQWVMEAKARGAKVIHVDPRFTRTSALADLYVPIRAGTDIAFLGGIVNHVLSTGSDFREYVLEYTNASTIVSEEFQDTEDLDGLFSGFDPETGRYDMDSWQYEGGGTIQAASGERDALYGERTKGAGRDGKASSARGTPRTPASAGKAESHGSGGPGLEVEAESRQDRTLQDPRCVYQILKRHFARYTPEMVEETCGIPQETFLEVCRALVENSGPDRTSEFCYAVGWTQHTVGAQYIRTACILQLLLGNIGRPGGGIQALRGHASIQGSSDIPTLFNLLPGYIPMPHAHEEEDLDTFVRAVQADKGFWGNMRSYLVSLMKAYWGDAATEDNDYCFDHLPRLTGSHSTYETVLNQLDGVCKGYFLMGENPAVGSANSRLQRLGMANLEWQVVRDFSLVESATWWKDGPEIETGELRTEDIGTEVFFFPAASHTEKAGSFTNTNRYVQWHEPAKEPDGEARSDLWFVYHLGKRIRERLKDSTDPMDRPLLDLTWDYPTEGRLDEPSAEAVLAEINGYGPDGEPLSGYQQLKDDGSTSCGCWIYCGVYADGVNQAARKKPHTEQDWIAAEWAWSWPANRRILYNRASADPAGSPWSDRKALVWWDEKQGRWTGHDNADFIADRPPSYRPEPGATGPDAISGVDPFIMQADGKGWLYAPAGLLDGPLPTHYEPQDSPVANPVHPRQQRSPVREFFSREGNRYHNSGTEPGSDVYPYVVTTYRLTEHFTAGGMTRWTPYLAELQPEFFCEVSPELAAERGLEHAGWATIVTARSAIEARVLVTERMSPLRAGGRTVHQIGLPYHWGRNGYSTGDSANELTSIALDPNVHIQEVKALTADIRPGRRPRGPELLQLVREYRERGGVSEATGTEARG</sequence>
<comment type="caution">
    <text evidence="11">The sequence shown here is derived from an EMBL/GenBank/DDBJ whole genome shotgun (WGS) entry which is preliminary data.</text>
</comment>
<keyword evidence="12" id="KW-1185">Reference proteome</keyword>
<proteinExistence type="inferred from homology"/>
<dbReference type="CDD" id="cd02792">
    <property type="entry name" value="MopB_CT_Formate-Dh-Na-like"/>
    <property type="match status" value="1"/>
</dbReference>
<organism evidence="11 12">
    <name type="scientific">Streptomyces daqingensis</name>
    <dbReference type="NCBI Taxonomy" id="1472640"/>
    <lineage>
        <taxon>Bacteria</taxon>
        <taxon>Bacillati</taxon>
        <taxon>Actinomycetota</taxon>
        <taxon>Actinomycetes</taxon>
        <taxon>Kitasatosporales</taxon>
        <taxon>Streptomycetaceae</taxon>
        <taxon>Streptomyces</taxon>
    </lineage>
</organism>
<dbReference type="SUPFAM" id="SSF53706">
    <property type="entry name" value="Formate dehydrogenase/DMSO reductase, domains 1-3"/>
    <property type="match status" value="1"/>
</dbReference>
<dbReference type="Pfam" id="PF00384">
    <property type="entry name" value="Molybdopterin"/>
    <property type="match status" value="1"/>
</dbReference>
<evidence type="ECO:0000256" key="9">
    <source>
        <dbReference type="SAM" id="MobiDB-lite"/>
    </source>
</evidence>
<dbReference type="Gene3D" id="2.40.40.20">
    <property type="match status" value="1"/>
</dbReference>
<evidence type="ECO:0000256" key="4">
    <source>
        <dbReference type="ARBA" id="ARBA00022485"/>
    </source>
</evidence>
<feature type="domain" description="4Fe-4S Mo/W bis-MGD-type" evidence="10">
    <location>
        <begin position="44"/>
        <end position="100"/>
    </location>
</feature>
<dbReference type="InterPro" id="IPR006657">
    <property type="entry name" value="MoPterin_dinucl-bd_dom"/>
</dbReference>
<comment type="cofactor">
    <cofactor evidence="1">
        <name>[4Fe-4S] cluster</name>
        <dbReference type="ChEBI" id="CHEBI:49883"/>
    </cofactor>
</comment>
<dbReference type="Gene3D" id="3.40.228.10">
    <property type="entry name" value="Dimethylsulfoxide Reductase, domain 2"/>
    <property type="match status" value="2"/>
</dbReference>
<evidence type="ECO:0000256" key="8">
    <source>
        <dbReference type="ARBA" id="ARBA00023014"/>
    </source>
</evidence>
<dbReference type="InterPro" id="IPR006963">
    <property type="entry name" value="Mopterin_OxRdtase_4Fe-4S_dom"/>
</dbReference>
<gene>
    <name evidence="11" type="ORF">GCM10012287_26790</name>
</gene>
<evidence type="ECO:0000256" key="5">
    <source>
        <dbReference type="ARBA" id="ARBA00022723"/>
    </source>
</evidence>
<name>A0ABQ2MCR9_9ACTN</name>
<evidence type="ECO:0000256" key="6">
    <source>
        <dbReference type="ARBA" id="ARBA00023002"/>
    </source>
</evidence>
<dbReference type="RefSeq" id="WP_189037357.1">
    <property type="nucleotide sequence ID" value="NZ_BMMP01000008.1"/>
</dbReference>
<dbReference type="EMBL" id="BMMP01000008">
    <property type="protein sequence ID" value="GGO49452.1"/>
    <property type="molecule type" value="Genomic_DNA"/>
</dbReference>
<evidence type="ECO:0000256" key="1">
    <source>
        <dbReference type="ARBA" id="ARBA00001966"/>
    </source>
</evidence>
<dbReference type="Gene3D" id="3.40.50.740">
    <property type="match status" value="1"/>
</dbReference>
<dbReference type="SMART" id="SM00926">
    <property type="entry name" value="Molybdop_Fe4S4"/>
    <property type="match status" value="1"/>
</dbReference>
<dbReference type="InterPro" id="IPR006656">
    <property type="entry name" value="Mopterin_OxRdtase"/>
</dbReference>
<dbReference type="PROSITE" id="PS51669">
    <property type="entry name" value="4FE4S_MOW_BIS_MGD"/>
    <property type="match status" value="1"/>
</dbReference>
<evidence type="ECO:0000313" key="11">
    <source>
        <dbReference type="EMBL" id="GGO49452.1"/>
    </source>
</evidence>
<keyword evidence="5" id="KW-0479">Metal-binding</keyword>
<evidence type="ECO:0000256" key="3">
    <source>
        <dbReference type="ARBA" id="ARBA00010312"/>
    </source>
</evidence>
<evidence type="ECO:0000313" key="12">
    <source>
        <dbReference type="Proteomes" id="UP000631535"/>
    </source>
</evidence>
<protein>
    <submittedName>
        <fullName evidence="11">Formate dehydrogenase subunit alpha</fullName>
    </submittedName>
</protein>
<accession>A0ABQ2MCR9</accession>
<keyword evidence="8" id="KW-0411">Iron-sulfur</keyword>
<comment type="similarity">
    <text evidence="3">Belongs to the prokaryotic molybdopterin-containing oxidoreductase family.</text>
</comment>
<dbReference type="Pfam" id="PF01568">
    <property type="entry name" value="Molydop_binding"/>
    <property type="match status" value="1"/>
</dbReference>
<dbReference type="NCBIfam" id="NF041513">
    <property type="entry name" value="formate_DH_Act"/>
    <property type="match status" value="1"/>
</dbReference>
<dbReference type="Gene3D" id="3.30.200.210">
    <property type="match status" value="1"/>
</dbReference>
<keyword evidence="6" id="KW-0560">Oxidoreductase</keyword>
<evidence type="ECO:0000256" key="2">
    <source>
        <dbReference type="ARBA" id="ARBA00004196"/>
    </source>
</evidence>
<feature type="compositionally biased region" description="Basic and acidic residues" evidence="9">
    <location>
        <begin position="355"/>
        <end position="364"/>
    </location>
</feature>
<keyword evidence="7" id="KW-0408">Iron</keyword>
<feature type="region of interest" description="Disordered" evidence="9">
    <location>
        <begin position="355"/>
        <end position="400"/>
    </location>
</feature>
<dbReference type="SUPFAM" id="SSF50692">
    <property type="entry name" value="ADC-like"/>
    <property type="match status" value="1"/>
</dbReference>
<comment type="subcellular location">
    <subcellularLocation>
        <location evidence="2">Cell envelope</location>
    </subcellularLocation>
</comment>
<dbReference type="InterPro" id="IPR009010">
    <property type="entry name" value="Asp_de-COase-like_dom_sf"/>
</dbReference>
<dbReference type="Proteomes" id="UP000631535">
    <property type="component" value="Unassembled WGS sequence"/>
</dbReference>
<keyword evidence="4" id="KW-0004">4Fe-4S</keyword>
<evidence type="ECO:0000259" key="10">
    <source>
        <dbReference type="PROSITE" id="PS51669"/>
    </source>
</evidence>
<dbReference type="PANTHER" id="PTHR43598:SF1">
    <property type="entry name" value="FORMATE DEHYDROGENASE-O MAJOR SUBUNIT"/>
    <property type="match status" value="1"/>
</dbReference>
<reference evidence="12" key="1">
    <citation type="journal article" date="2019" name="Int. J. Syst. Evol. Microbiol.">
        <title>The Global Catalogue of Microorganisms (GCM) 10K type strain sequencing project: providing services to taxonomists for standard genome sequencing and annotation.</title>
        <authorList>
            <consortium name="The Broad Institute Genomics Platform"/>
            <consortium name="The Broad Institute Genome Sequencing Center for Infectious Disease"/>
            <person name="Wu L."/>
            <person name="Ma J."/>
        </authorList>
    </citation>
    <scope>NUCLEOTIDE SEQUENCE [LARGE SCALE GENOMIC DNA]</scope>
    <source>
        <strain evidence="12">CGMCC 4.7178</strain>
    </source>
</reference>
<dbReference type="InterPro" id="IPR048158">
    <property type="entry name" value="Formate_DH_Act"/>
</dbReference>
<evidence type="ECO:0000256" key="7">
    <source>
        <dbReference type="ARBA" id="ARBA00023004"/>
    </source>
</evidence>
<dbReference type="PANTHER" id="PTHR43598">
    <property type="entry name" value="TUNGSTEN-CONTAINING FORMYLMETHANOFURAN DEHYDROGENASE 2 SUBUNIT B"/>
    <property type="match status" value="1"/>
</dbReference>
<dbReference type="Pfam" id="PF04879">
    <property type="entry name" value="Molybdop_Fe4S4"/>
    <property type="match status" value="1"/>
</dbReference>